<evidence type="ECO:0000313" key="3">
    <source>
        <dbReference type="Proteomes" id="UP000621859"/>
    </source>
</evidence>
<organism evidence="2 3">
    <name type="scientific">Silvimonas amylolytica</name>
    <dbReference type="NCBI Taxonomy" id="449663"/>
    <lineage>
        <taxon>Bacteria</taxon>
        <taxon>Pseudomonadati</taxon>
        <taxon>Pseudomonadota</taxon>
        <taxon>Betaproteobacteria</taxon>
        <taxon>Neisseriales</taxon>
        <taxon>Chitinibacteraceae</taxon>
        <taxon>Silvimonas</taxon>
    </lineage>
</organism>
<dbReference type="InterPro" id="IPR004711">
    <property type="entry name" value="Benzoate_Transporter"/>
</dbReference>
<name>A0ABQ2PMR3_9NEIS</name>
<comment type="caution">
    <text evidence="2">The sequence shown here is derived from an EMBL/GenBank/DDBJ whole genome shotgun (WGS) entry which is preliminary data.</text>
</comment>
<feature type="transmembrane region" description="Helical" evidence="1">
    <location>
        <begin position="208"/>
        <end position="229"/>
    </location>
</feature>
<dbReference type="EMBL" id="BMLY01000003">
    <property type="protein sequence ID" value="GGP26559.1"/>
    <property type="molecule type" value="Genomic_DNA"/>
</dbReference>
<dbReference type="Proteomes" id="UP000621859">
    <property type="component" value="Unassembled WGS sequence"/>
</dbReference>
<reference evidence="3" key="1">
    <citation type="journal article" date="2019" name="Int. J. Syst. Evol. Microbiol.">
        <title>The Global Catalogue of Microorganisms (GCM) 10K type strain sequencing project: providing services to taxonomists for standard genome sequencing and annotation.</title>
        <authorList>
            <consortium name="The Broad Institute Genomics Platform"/>
            <consortium name="The Broad Institute Genome Sequencing Center for Infectious Disease"/>
            <person name="Wu L."/>
            <person name="Ma J."/>
        </authorList>
    </citation>
    <scope>NUCLEOTIDE SEQUENCE [LARGE SCALE GENOMIC DNA]</scope>
    <source>
        <strain evidence="3">CGMCC 1.8860</strain>
    </source>
</reference>
<feature type="transmembrane region" description="Helical" evidence="1">
    <location>
        <begin position="123"/>
        <end position="147"/>
    </location>
</feature>
<keyword evidence="1" id="KW-0472">Membrane</keyword>
<gene>
    <name evidence="2" type="primary">benE</name>
    <name evidence="2" type="ORF">GCM10010971_23780</name>
</gene>
<protein>
    <submittedName>
        <fullName evidence="2">Benzoate transporter</fullName>
    </submittedName>
</protein>
<feature type="transmembrane region" description="Helical" evidence="1">
    <location>
        <begin position="249"/>
        <end position="279"/>
    </location>
</feature>
<feature type="transmembrane region" description="Helical" evidence="1">
    <location>
        <begin position="352"/>
        <end position="385"/>
    </location>
</feature>
<feature type="transmembrane region" description="Helical" evidence="1">
    <location>
        <begin position="12"/>
        <end position="37"/>
    </location>
</feature>
<dbReference type="Pfam" id="PF03594">
    <property type="entry name" value="BenE"/>
    <property type="match status" value="1"/>
</dbReference>
<evidence type="ECO:0000256" key="1">
    <source>
        <dbReference type="SAM" id="Phobius"/>
    </source>
</evidence>
<dbReference type="RefSeq" id="WP_188693701.1">
    <property type="nucleotide sequence ID" value="NZ_BMLY01000003.1"/>
</dbReference>
<proteinExistence type="predicted"/>
<feature type="transmembrane region" description="Helical" evidence="1">
    <location>
        <begin position="167"/>
        <end position="187"/>
    </location>
</feature>
<accession>A0ABQ2PMR3</accession>
<keyword evidence="3" id="KW-1185">Reference proteome</keyword>
<keyword evidence="1" id="KW-0812">Transmembrane</keyword>
<feature type="transmembrane region" description="Helical" evidence="1">
    <location>
        <begin position="322"/>
        <end position="340"/>
    </location>
</feature>
<keyword evidence="1" id="KW-1133">Transmembrane helix</keyword>
<feature type="transmembrane region" description="Helical" evidence="1">
    <location>
        <begin position="291"/>
        <end position="316"/>
    </location>
</feature>
<dbReference type="PANTHER" id="PTHR30199">
    <property type="entry name" value="MFS FAMILY TRANSPORTER, PREDICTED SUBSTRATE BENZOATE"/>
    <property type="match status" value="1"/>
</dbReference>
<dbReference type="NCBIfam" id="TIGR00843">
    <property type="entry name" value="benE"/>
    <property type="match status" value="1"/>
</dbReference>
<feature type="transmembrane region" description="Helical" evidence="1">
    <location>
        <begin position="49"/>
        <end position="68"/>
    </location>
</feature>
<dbReference type="PANTHER" id="PTHR30199:SF0">
    <property type="entry name" value="INNER MEMBRANE PROTEIN YDCO"/>
    <property type="match status" value="1"/>
</dbReference>
<sequence>MSLSLPRPFPLSTLAAGFVTVLVGFTSSVAIVFQAALAAGANQAELSSWIAALGFAMGITCIGFSLYYKKPVVTAWSTPGAALLVTSLSGVPLPYALGAFVFCGALMLVCGLTGWFEKVMNHLPLPVAAAMMGGVLVHFGMNVFVAMKTDFGLVLTMFVGWLVLKRVWPRYAVLLVLVIGAAIAAMQGQLHLDGVHLQVARPVWITPAFSWQVLVGVGIPLFVVTMASQNVPGVAVMRANGYDTPVSPLITGTGLTTLLLAPFGCFAVNLAAISAALCMGKDAHEDPAQRYLAAVFAGVFYLLAGLFGATIGALFAAFPKELVMAIAGIALFGTIAGSLATAMKEDQLREPALITFLVTASGTSLFGIGSAFWGLVAGALAIAVLNMGIKRV</sequence>
<feature type="transmembrane region" description="Helical" evidence="1">
    <location>
        <begin position="93"/>
        <end position="116"/>
    </location>
</feature>
<evidence type="ECO:0000313" key="2">
    <source>
        <dbReference type="EMBL" id="GGP26559.1"/>
    </source>
</evidence>